<evidence type="ECO:0000313" key="1">
    <source>
        <dbReference type="EMBL" id="KAJ8511032.1"/>
    </source>
</evidence>
<gene>
    <name evidence="1" type="ORF">OPV22_001466</name>
</gene>
<dbReference type="Proteomes" id="UP001222027">
    <property type="component" value="Unassembled WGS sequence"/>
</dbReference>
<accession>A0AAV8RQ84</accession>
<keyword evidence="2" id="KW-1185">Reference proteome</keyword>
<dbReference type="AlphaFoldDB" id="A0AAV8RQ84"/>
<name>A0AAV8RQ84_ENSVE</name>
<sequence>MEGHVGRIEYMKLQIKKKSLMYIKGYSKLSKIEKIVWSCIMDYPCVHFLSLWQSTCIHTLVLFTEATTPFVNLRWYLDLSGQIVQILYDGWLQGSFCSSISSHTCIFIMTR</sequence>
<protein>
    <submittedName>
        <fullName evidence="1">Uncharacterized protein</fullName>
    </submittedName>
</protein>
<dbReference type="EMBL" id="JAQQAF010000001">
    <property type="protein sequence ID" value="KAJ8511032.1"/>
    <property type="molecule type" value="Genomic_DNA"/>
</dbReference>
<evidence type="ECO:0000313" key="2">
    <source>
        <dbReference type="Proteomes" id="UP001222027"/>
    </source>
</evidence>
<comment type="caution">
    <text evidence="1">The sequence shown here is derived from an EMBL/GenBank/DDBJ whole genome shotgun (WGS) entry which is preliminary data.</text>
</comment>
<proteinExistence type="predicted"/>
<organism evidence="1 2">
    <name type="scientific">Ensete ventricosum</name>
    <name type="common">Abyssinian banana</name>
    <name type="synonym">Musa ensete</name>
    <dbReference type="NCBI Taxonomy" id="4639"/>
    <lineage>
        <taxon>Eukaryota</taxon>
        <taxon>Viridiplantae</taxon>
        <taxon>Streptophyta</taxon>
        <taxon>Embryophyta</taxon>
        <taxon>Tracheophyta</taxon>
        <taxon>Spermatophyta</taxon>
        <taxon>Magnoliopsida</taxon>
        <taxon>Liliopsida</taxon>
        <taxon>Zingiberales</taxon>
        <taxon>Musaceae</taxon>
        <taxon>Ensete</taxon>
    </lineage>
</organism>
<reference evidence="1 2" key="1">
    <citation type="submission" date="2022-12" db="EMBL/GenBank/DDBJ databases">
        <title>Chromosome-scale assembly of the Ensete ventricosum genome.</title>
        <authorList>
            <person name="Dussert Y."/>
            <person name="Stocks J."/>
            <person name="Wendawek A."/>
            <person name="Woldeyes F."/>
            <person name="Nichols R.A."/>
            <person name="Borrell J.S."/>
        </authorList>
    </citation>
    <scope>NUCLEOTIDE SEQUENCE [LARGE SCALE GENOMIC DNA]</scope>
    <source>
        <strain evidence="2">cv. Maze</strain>
        <tissue evidence="1">Seeds</tissue>
    </source>
</reference>